<dbReference type="Proteomes" id="UP000192569">
    <property type="component" value="Chromosome I"/>
</dbReference>
<keyword evidence="4 6" id="KW-1133">Transmembrane helix</keyword>
<feature type="transmembrane region" description="Helical" evidence="6">
    <location>
        <begin position="59"/>
        <end position="84"/>
    </location>
</feature>
<evidence type="ECO:0000256" key="2">
    <source>
        <dbReference type="ARBA" id="ARBA00006143"/>
    </source>
</evidence>
<evidence type="ECO:0000256" key="5">
    <source>
        <dbReference type="ARBA" id="ARBA00023136"/>
    </source>
</evidence>
<dbReference type="OrthoDB" id="9809733at2"/>
<feature type="transmembrane region" description="Helical" evidence="6">
    <location>
        <begin position="131"/>
        <end position="157"/>
    </location>
</feature>
<evidence type="ECO:0000256" key="4">
    <source>
        <dbReference type="ARBA" id="ARBA00022989"/>
    </source>
</evidence>
<evidence type="ECO:0000313" key="8">
    <source>
        <dbReference type="EMBL" id="SMB98730.1"/>
    </source>
</evidence>
<dbReference type="PANTHER" id="PTHR31272:SF4">
    <property type="entry name" value="CYTOCHROME C-TYPE BIOGENESIS PROTEIN HI_1454-RELATED"/>
    <property type="match status" value="1"/>
</dbReference>
<dbReference type="InterPro" id="IPR003834">
    <property type="entry name" value="Cyt_c_assmbl_TM_dom"/>
</dbReference>
<keyword evidence="9" id="KW-1185">Reference proteome</keyword>
<evidence type="ECO:0000259" key="7">
    <source>
        <dbReference type="Pfam" id="PF02683"/>
    </source>
</evidence>
<dbReference type="RefSeq" id="WP_084666123.1">
    <property type="nucleotide sequence ID" value="NZ_LT838272.1"/>
</dbReference>
<gene>
    <name evidence="8" type="ORF">SAMN00808754_2518</name>
</gene>
<name>A0A1W1VZP5_9FIRM</name>
<protein>
    <submittedName>
        <fullName evidence="8">Cytochrome c-type biogenesis protein</fullName>
    </submittedName>
</protein>
<feature type="transmembrane region" description="Helical" evidence="6">
    <location>
        <begin position="169"/>
        <end position="193"/>
    </location>
</feature>
<dbReference type="GO" id="GO:0016020">
    <property type="term" value="C:membrane"/>
    <property type="evidence" value="ECO:0007669"/>
    <property type="project" value="UniProtKB-SubCell"/>
</dbReference>
<organism evidence="8 9">
    <name type="scientific">Thermanaeromonas toyohensis ToBE</name>
    <dbReference type="NCBI Taxonomy" id="698762"/>
    <lineage>
        <taxon>Bacteria</taxon>
        <taxon>Bacillati</taxon>
        <taxon>Bacillota</taxon>
        <taxon>Clostridia</taxon>
        <taxon>Neomoorellales</taxon>
        <taxon>Neomoorellaceae</taxon>
        <taxon>Thermanaeromonas</taxon>
    </lineage>
</organism>
<keyword evidence="3 6" id="KW-0812">Transmembrane</keyword>
<evidence type="ECO:0000313" key="9">
    <source>
        <dbReference type="Proteomes" id="UP000192569"/>
    </source>
</evidence>
<dbReference type="AlphaFoldDB" id="A0A1W1VZP5"/>
<evidence type="ECO:0000256" key="1">
    <source>
        <dbReference type="ARBA" id="ARBA00004141"/>
    </source>
</evidence>
<comment type="subcellular location">
    <subcellularLocation>
        <location evidence="1">Membrane</location>
        <topology evidence="1">Multi-pass membrane protein</topology>
    </subcellularLocation>
</comment>
<dbReference type="GO" id="GO:0017004">
    <property type="term" value="P:cytochrome complex assembly"/>
    <property type="evidence" value="ECO:0007669"/>
    <property type="project" value="InterPro"/>
</dbReference>
<dbReference type="InterPro" id="IPR051790">
    <property type="entry name" value="Cytochrome_c-biogenesis_DsbD"/>
</dbReference>
<sequence length="236" mass="25194">MLFTPVSFLVAFTAGLISFLSPCVLPLVPSFLSYLAGTTVAELGRIEAKDVRITVAMRAFLFVTGFSIIFILLGLSASAIGALFLKYQALLRKLSGLIVIIFGLHMAGILKLKVLNLEKRINFQPRKVGPLGAFLLGMAFSAGWTPCIGPVLGSILVLAGNSASLSAGAYLLAAYSLGLGIPFLVTALFWGWLAQGLKRYGDWMPRLVKGSGWVLVGAGLLILTGNWGRLASWLTF</sequence>
<feature type="domain" description="Cytochrome C biogenesis protein transmembrane" evidence="7">
    <location>
        <begin position="8"/>
        <end position="223"/>
    </location>
</feature>
<dbReference type="EMBL" id="LT838272">
    <property type="protein sequence ID" value="SMB98730.1"/>
    <property type="molecule type" value="Genomic_DNA"/>
</dbReference>
<proteinExistence type="inferred from homology"/>
<evidence type="ECO:0000256" key="3">
    <source>
        <dbReference type="ARBA" id="ARBA00022692"/>
    </source>
</evidence>
<keyword evidence="5 6" id="KW-0472">Membrane</keyword>
<evidence type="ECO:0000256" key="6">
    <source>
        <dbReference type="SAM" id="Phobius"/>
    </source>
</evidence>
<accession>A0A1W1VZP5</accession>
<comment type="similarity">
    <text evidence="2">Belongs to the DsbD family.</text>
</comment>
<dbReference type="STRING" id="698762.SAMN00808754_2518"/>
<feature type="transmembrane region" description="Helical" evidence="6">
    <location>
        <begin position="90"/>
        <end position="110"/>
    </location>
</feature>
<feature type="transmembrane region" description="Helical" evidence="6">
    <location>
        <begin position="213"/>
        <end position="234"/>
    </location>
</feature>
<feature type="transmembrane region" description="Helical" evidence="6">
    <location>
        <begin position="6"/>
        <end position="28"/>
    </location>
</feature>
<dbReference type="PANTHER" id="PTHR31272">
    <property type="entry name" value="CYTOCHROME C-TYPE BIOGENESIS PROTEIN HI_1454-RELATED"/>
    <property type="match status" value="1"/>
</dbReference>
<dbReference type="Pfam" id="PF02683">
    <property type="entry name" value="DsbD_TM"/>
    <property type="match status" value="1"/>
</dbReference>
<reference evidence="8 9" key="1">
    <citation type="submission" date="2017-04" db="EMBL/GenBank/DDBJ databases">
        <authorList>
            <person name="Afonso C.L."/>
            <person name="Miller P.J."/>
            <person name="Scott M.A."/>
            <person name="Spackman E."/>
            <person name="Goraichik I."/>
            <person name="Dimitrov K.M."/>
            <person name="Suarez D.L."/>
            <person name="Swayne D.E."/>
        </authorList>
    </citation>
    <scope>NUCLEOTIDE SEQUENCE [LARGE SCALE GENOMIC DNA]</scope>
    <source>
        <strain evidence="8 9">ToBE</strain>
    </source>
</reference>